<organism evidence="3 4">
    <name type="scientific">Comamonas testosteroni TK102</name>
    <dbReference type="NCBI Taxonomy" id="1392005"/>
    <lineage>
        <taxon>Bacteria</taxon>
        <taxon>Pseudomonadati</taxon>
        <taxon>Pseudomonadota</taxon>
        <taxon>Betaproteobacteria</taxon>
        <taxon>Burkholderiales</taxon>
        <taxon>Comamonadaceae</taxon>
        <taxon>Comamonas</taxon>
    </lineage>
</organism>
<evidence type="ECO:0000259" key="2">
    <source>
        <dbReference type="SMART" id="SM00867"/>
    </source>
</evidence>
<name>A0A076PN57_COMTE</name>
<dbReference type="HOGENOM" id="CLU_1132093_0_0_4"/>
<proteinExistence type="predicted"/>
<dbReference type="AlphaFoldDB" id="A0A076PN57"/>
<dbReference type="EMBL" id="CP006704">
    <property type="protein sequence ID" value="AIJ47178.1"/>
    <property type="molecule type" value="Genomic_DNA"/>
</dbReference>
<dbReference type="Pfam" id="PF04264">
    <property type="entry name" value="YceI"/>
    <property type="match status" value="1"/>
</dbReference>
<sequence length="245" mass="25787">MKAVKPQIAVLMVLMALVTLIAGCSQPGLEAVPPTSPQARPADFPAAFYEQAAASGQQVLKVDTSRSLVSITVRRAGALASLGHDHVIASRQLQGYVAPRLGRADLYVALDSLSVDEPALRAAAGLDTQPSAADIEGTRANMLSRVLQTQLHPFARVQVRTTPNADGEVVLVVELTVHGVTRSLSVPARIVKEQGAIRISGALSIDQSDFGITPLSILGGAIQVRDRLDLSFEVLAGPMKRESGS</sequence>
<feature type="signal peptide" evidence="1">
    <location>
        <begin position="1"/>
        <end position="22"/>
    </location>
</feature>
<dbReference type="KEGG" id="ctes:O987_15335"/>
<feature type="domain" description="Lipid/polyisoprenoid-binding YceI-like" evidence="2">
    <location>
        <begin position="59"/>
        <end position="237"/>
    </location>
</feature>
<evidence type="ECO:0000313" key="4">
    <source>
        <dbReference type="Proteomes" id="UP000028782"/>
    </source>
</evidence>
<dbReference type="RefSeq" id="WP_043373134.1">
    <property type="nucleotide sequence ID" value="NZ_CP006704.1"/>
</dbReference>
<dbReference type="Gene3D" id="2.40.128.110">
    <property type="entry name" value="Lipid/polyisoprenoid-binding, YceI-like"/>
    <property type="match status" value="1"/>
</dbReference>
<dbReference type="SMART" id="SM00867">
    <property type="entry name" value="YceI"/>
    <property type="match status" value="1"/>
</dbReference>
<protein>
    <submittedName>
        <fullName evidence="3">Polyisoprenoid-binding protein</fullName>
    </submittedName>
</protein>
<dbReference type="InterPro" id="IPR036761">
    <property type="entry name" value="TTHA0802/YceI-like_sf"/>
</dbReference>
<dbReference type="Proteomes" id="UP000028782">
    <property type="component" value="Chromosome"/>
</dbReference>
<keyword evidence="1" id="KW-0732">Signal</keyword>
<dbReference type="PROSITE" id="PS51257">
    <property type="entry name" value="PROKAR_LIPOPROTEIN"/>
    <property type="match status" value="1"/>
</dbReference>
<accession>A0A076PN57</accession>
<dbReference type="InterPro" id="IPR007372">
    <property type="entry name" value="Lipid/polyisoprenoid-bd_YceI"/>
</dbReference>
<feature type="chain" id="PRO_5001716289" evidence="1">
    <location>
        <begin position="23"/>
        <end position="245"/>
    </location>
</feature>
<dbReference type="SUPFAM" id="SSF101874">
    <property type="entry name" value="YceI-like"/>
    <property type="match status" value="1"/>
</dbReference>
<reference evidence="3 4" key="1">
    <citation type="journal article" date="2014" name="Genome Announc.">
        <title>Complete Genome Sequence of Polychlorinated Biphenyl Degrader Comamonas testosteroni TK102 (NBRC 109938).</title>
        <authorList>
            <person name="Fukuda K."/>
            <person name="Hosoyama A."/>
            <person name="Tsuchikane K."/>
            <person name="Ohji S."/>
            <person name="Yamazoe A."/>
            <person name="Fujita N."/>
            <person name="Shintani M."/>
            <person name="Kimbara K."/>
        </authorList>
    </citation>
    <scope>NUCLEOTIDE SEQUENCE [LARGE SCALE GENOMIC DNA]</scope>
    <source>
        <strain evidence="3">TK102</strain>
    </source>
</reference>
<gene>
    <name evidence="3" type="ORF">O987_15335</name>
</gene>
<evidence type="ECO:0000256" key="1">
    <source>
        <dbReference type="SAM" id="SignalP"/>
    </source>
</evidence>
<evidence type="ECO:0000313" key="3">
    <source>
        <dbReference type="EMBL" id="AIJ47178.1"/>
    </source>
</evidence>